<dbReference type="STRING" id="342108.amb3534"/>
<dbReference type="AlphaFoldDB" id="Q2W1D7"/>
<name>Q2W1D7_PARM1</name>
<evidence type="ECO:0000313" key="2">
    <source>
        <dbReference type="Proteomes" id="UP000007058"/>
    </source>
</evidence>
<sequence>MAHHPGGSTKGGALPMVSEIFADGVGRVDFVSGVVRIELVSLEPTESGQGKMEVRQRIAMPVDGFLHSLNTMGDLVNKLVEAGVLKRNEQTPGAAPAPVKA</sequence>
<proteinExistence type="predicted"/>
<dbReference type="HOGENOM" id="CLU_2288110_0_0_5"/>
<dbReference type="KEGG" id="mag:amb3534"/>
<protein>
    <submittedName>
        <fullName evidence="1">Uncharacterized protein</fullName>
    </submittedName>
</protein>
<dbReference type="Proteomes" id="UP000007058">
    <property type="component" value="Chromosome"/>
</dbReference>
<reference evidence="1 2" key="1">
    <citation type="journal article" date="2005" name="DNA Res.">
        <title>Complete genome sequence of the facultative anaerobic magnetotactic bacterium Magnetospirillum sp. strain AMB-1.</title>
        <authorList>
            <person name="Matsunaga T."/>
            <person name="Okamura Y."/>
            <person name="Fukuda Y."/>
            <person name="Wahyudi A.T."/>
            <person name="Murase Y."/>
            <person name="Takeyama H."/>
        </authorList>
    </citation>
    <scope>NUCLEOTIDE SEQUENCE [LARGE SCALE GENOMIC DNA]</scope>
    <source>
        <strain evidence="2">ATCC 700264 / AMB-1</strain>
    </source>
</reference>
<accession>Q2W1D7</accession>
<gene>
    <name evidence="1" type="ordered locus">amb3534</name>
</gene>
<dbReference type="EMBL" id="AP007255">
    <property type="protein sequence ID" value="BAE52338.1"/>
    <property type="molecule type" value="Genomic_DNA"/>
</dbReference>
<organism evidence="1 2">
    <name type="scientific">Paramagnetospirillum magneticum (strain ATCC 700264 / AMB-1)</name>
    <name type="common">Magnetospirillum magneticum</name>
    <dbReference type="NCBI Taxonomy" id="342108"/>
    <lineage>
        <taxon>Bacteria</taxon>
        <taxon>Pseudomonadati</taxon>
        <taxon>Pseudomonadota</taxon>
        <taxon>Alphaproteobacteria</taxon>
        <taxon>Rhodospirillales</taxon>
        <taxon>Magnetospirillaceae</taxon>
        <taxon>Paramagnetospirillum</taxon>
    </lineage>
</organism>
<evidence type="ECO:0000313" key="1">
    <source>
        <dbReference type="EMBL" id="BAE52338.1"/>
    </source>
</evidence>
<keyword evidence="2" id="KW-1185">Reference proteome</keyword>